<feature type="compositionally biased region" description="Basic and acidic residues" evidence="3">
    <location>
        <begin position="172"/>
        <end position="187"/>
    </location>
</feature>
<keyword evidence="1 2" id="KW-0694">RNA-binding</keyword>
<dbReference type="InterPro" id="IPR035979">
    <property type="entry name" value="RBD_domain_sf"/>
</dbReference>
<evidence type="ECO:0000256" key="3">
    <source>
        <dbReference type="SAM" id="MobiDB-lite"/>
    </source>
</evidence>
<feature type="compositionally biased region" description="Basic and acidic residues" evidence="3">
    <location>
        <begin position="212"/>
        <end position="268"/>
    </location>
</feature>
<dbReference type="Pfam" id="PF00076">
    <property type="entry name" value="RRM_1"/>
    <property type="match status" value="2"/>
</dbReference>
<dbReference type="Proteomes" id="UP000054248">
    <property type="component" value="Unassembled WGS sequence"/>
</dbReference>
<evidence type="ECO:0000256" key="2">
    <source>
        <dbReference type="PROSITE-ProRule" id="PRU00176"/>
    </source>
</evidence>
<keyword evidence="6" id="KW-1185">Reference proteome</keyword>
<organism evidence="5 6">
    <name type="scientific">Tulasnella calospora MUT 4182</name>
    <dbReference type="NCBI Taxonomy" id="1051891"/>
    <lineage>
        <taxon>Eukaryota</taxon>
        <taxon>Fungi</taxon>
        <taxon>Dikarya</taxon>
        <taxon>Basidiomycota</taxon>
        <taxon>Agaricomycotina</taxon>
        <taxon>Agaricomycetes</taxon>
        <taxon>Cantharellales</taxon>
        <taxon>Tulasnellaceae</taxon>
        <taxon>Tulasnella</taxon>
    </lineage>
</organism>
<feature type="domain" description="RRM" evidence="4">
    <location>
        <begin position="101"/>
        <end position="174"/>
    </location>
</feature>
<dbReference type="PROSITE" id="PS50102">
    <property type="entry name" value="RRM"/>
    <property type="match status" value="2"/>
</dbReference>
<evidence type="ECO:0000313" key="5">
    <source>
        <dbReference type="EMBL" id="KIO28731.1"/>
    </source>
</evidence>
<dbReference type="OrthoDB" id="1099063at2759"/>
<feature type="region of interest" description="Disordered" evidence="3">
    <location>
        <begin position="75"/>
        <end position="99"/>
    </location>
</feature>
<name>A0A0C3QLY0_9AGAM</name>
<dbReference type="SMART" id="SM00360">
    <property type="entry name" value="RRM"/>
    <property type="match status" value="2"/>
</dbReference>
<dbReference type="Gene3D" id="3.30.70.330">
    <property type="match status" value="2"/>
</dbReference>
<dbReference type="CDD" id="cd12339">
    <property type="entry name" value="RRM2_SRSF1_4_like"/>
    <property type="match status" value="1"/>
</dbReference>
<evidence type="ECO:0000259" key="4">
    <source>
        <dbReference type="PROSITE" id="PS50102"/>
    </source>
</evidence>
<feature type="region of interest" description="Disordered" evidence="3">
    <location>
        <begin position="172"/>
        <end position="268"/>
    </location>
</feature>
<dbReference type="EMBL" id="KN822991">
    <property type="protein sequence ID" value="KIO28731.1"/>
    <property type="molecule type" value="Genomic_DNA"/>
</dbReference>
<dbReference type="GO" id="GO:0003729">
    <property type="term" value="F:mRNA binding"/>
    <property type="evidence" value="ECO:0007669"/>
    <property type="project" value="TreeGrafter"/>
</dbReference>
<reference evidence="5 6" key="1">
    <citation type="submission" date="2014-04" db="EMBL/GenBank/DDBJ databases">
        <authorList>
            <consortium name="DOE Joint Genome Institute"/>
            <person name="Kuo A."/>
            <person name="Girlanda M."/>
            <person name="Perotto S."/>
            <person name="Kohler A."/>
            <person name="Nagy L.G."/>
            <person name="Floudas D."/>
            <person name="Copeland A."/>
            <person name="Barry K.W."/>
            <person name="Cichocki N."/>
            <person name="Veneault-Fourrey C."/>
            <person name="LaButti K."/>
            <person name="Lindquist E.A."/>
            <person name="Lipzen A."/>
            <person name="Lundell T."/>
            <person name="Morin E."/>
            <person name="Murat C."/>
            <person name="Sun H."/>
            <person name="Tunlid A."/>
            <person name="Henrissat B."/>
            <person name="Grigoriev I.V."/>
            <person name="Hibbett D.S."/>
            <person name="Martin F."/>
            <person name="Nordberg H.P."/>
            <person name="Cantor M.N."/>
            <person name="Hua S.X."/>
        </authorList>
    </citation>
    <scope>NUCLEOTIDE SEQUENCE [LARGE SCALE GENOMIC DNA]</scope>
    <source>
        <strain evidence="5 6">MUT 4182</strain>
    </source>
</reference>
<dbReference type="HOGENOM" id="CLU_012062_34_2_1"/>
<proteinExistence type="predicted"/>
<dbReference type="InterPro" id="IPR050374">
    <property type="entry name" value="RRT5_SRSF_SR"/>
</dbReference>
<dbReference type="PANTHER" id="PTHR23003">
    <property type="entry name" value="RNA RECOGNITION MOTIF RRM DOMAIN CONTAINING PROTEIN"/>
    <property type="match status" value="1"/>
</dbReference>
<evidence type="ECO:0000313" key="6">
    <source>
        <dbReference type="Proteomes" id="UP000054248"/>
    </source>
</evidence>
<dbReference type="InterPro" id="IPR012677">
    <property type="entry name" value="Nucleotide-bd_a/b_plait_sf"/>
</dbReference>
<dbReference type="STRING" id="1051891.A0A0C3QLY0"/>
<gene>
    <name evidence="5" type="ORF">M407DRAFT_242924</name>
</gene>
<dbReference type="GO" id="GO:0005737">
    <property type="term" value="C:cytoplasm"/>
    <property type="evidence" value="ECO:0007669"/>
    <property type="project" value="TreeGrafter"/>
</dbReference>
<dbReference type="PANTHER" id="PTHR23003:SF51">
    <property type="entry name" value="SERINE-ARGININE PROTEIN 55"/>
    <property type="match status" value="1"/>
</dbReference>
<dbReference type="AlphaFoldDB" id="A0A0C3QLY0"/>
<evidence type="ECO:0000256" key="1">
    <source>
        <dbReference type="ARBA" id="ARBA00022884"/>
    </source>
</evidence>
<dbReference type="GO" id="GO:0005634">
    <property type="term" value="C:nucleus"/>
    <property type="evidence" value="ECO:0007669"/>
    <property type="project" value="TreeGrafter"/>
</dbReference>
<accession>A0A0C3QLY0</accession>
<protein>
    <recommendedName>
        <fullName evidence="4">RRM domain-containing protein</fullName>
    </recommendedName>
</protein>
<dbReference type="SUPFAM" id="SSF54928">
    <property type="entry name" value="RNA-binding domain, RBD"/>
    <property type="match status" value="1"/>
</dbReference>
<dbReference type="InterPro" id="IPR000504">
    <property type="entry name" value="RRM_dom"/>
</dbReference>
<feature type="domain" description="RRM" evidence="4">
    <location>
        <begin position="4"/>
        <end position="74"/>
    </location>
</feature>
<sequence length="268" mass="31593">MAGKRLYLGRLPTDARSDDVKKHFEGYGAITECRVMTGFGFVEFESNRDAEDVVNNFHNKPFMGSNIVVEFAKESRRPERGEYGRGGPPPRRTEQRRPVGIRVNVSGISRDTSWQDLKDFGREAGNVSFADVERDAPGRGVLEYLTAEDADHAVRTLDGKDLRGVAVRLALDEHGSRRSPPRRDRSRSPGSSYRSRRDERGERRRSRSPPPRRYEERREEREYRRDDRREERREEQPRYERERPERRFEERPREEERERGDGGWDTRR</sequence>
<reference evidence="6" key="2">
    <citation type="submission" date="2015-01" db="EMBL/GenBank/DDBJ databases">
        <title>Evolutionary Origins and Diversification of the Mycorrhizal Mutualists.</title>
        <authorList>
            <consortium name="DOE Joint Genome Institute"/>
            <consortium name="Mycorrhizal Genomics Consortium"/>
            <person name="Kohler A."/>
            <person name="Kuo A."/>
            <person name="Nagy L.G."/>
            <person name="Floudas D."/>
            <person name="Copeland A."/>
            <person name="Barry K.W."/>
            <person name="Cichocki N."/>
            <person name="Veneault-Fourrey C."/>
            <person name="LaButti K."/>
            <person name="Lindquist E.A."/>
            <person name="Lipzen A."/>
            <person name="Lundell T."/>
            <person name="Morin E."/>
            <person name="Murat C."/>
            <person name="Riley R."/>
            <person name="Ohm R."/>
            <person name="Sun H."/>
            <person name="Tunlid A."/>
            <person name="Henrissat B."/>
            <person name="Grigoriev I.V."/>
            <person name="Hibbett D.S."/>
            <person name="Martin F."/>
        </authorList>
    </citation>
    <scope>NUCLEOTIDE SEQUENCE [LARGE SCALE GENOMIC DNA]</scope>
    <source>
        <strain evidence="6">MUT 4182</strain>
    </source>
</reference>